<accession>A0A7D3V7G3</accession>
<dbReference type="Pfam" id="PF08719">
    <property type="entry name" value="NADAR"/>
    <property type="match status" value="1"/>
</dbReference>
<dbReference type="EMBL" id="MT418680">
    <property type="protein sequence ID" value="QKF93856.1"/>
    <property type="molecule type" value="Genomic_DNA"/>
</dbReference>
<protein>
    <submittedName>
        <fullName evidence="2">NADAR domain-containing protein</fullName>
    </submittedName>
</protein>
<dbReference type="NCBIfam" id="TIGR02464">
    <property type="entry name" value="ribofla_fusion"/>
    <property type="match status" value="1"/>
</dbReference>
<reference evidence="2 3" key="1">
    <citation type="submission" date="2020-04" db="EMBL/GenBank/DDBJ databases">
        <title>Advantages and limits of metagenomic assembly and binning of a giant virus.</title>
        <authorList>
            <person name="Schulz F."/>
            <person name="Andreani J."/>
            <person name="Francis R."/>
            <person name="Boudjemaa H."/>
            <person name="Bou Khalil J.Y."/>
            <person name="Lee J."/>
            <person name="La Scola B."/>
            <person name="Woyke T."/>
        </authorList>
    </citation>
    <scope>NUCLEOTIDE SEQUENCE [LARGE SCALE GENOMIC DNA]</scope>
    <source>
        <strain evidence="2 3">FV1/VV64</strain>
    </source>
</reference>
<dbReference type="Gene3D" id="1.10.357.40">
    <property type="entry name" value="YbiA-like"/>
    <property type="match status" value="1"/>
</dbReference>
<dbReference type="InterPro" id="IPR037238">
    <property type="entry name" value="YbiA-like_sf"/>
</dbReference>
<proteinExistence type="predicted"/>
<sequence length="195" mass="22733">MSTIYFSSHQAHTYKVDSWRHIFSQWYQAKTSFIGAKSPIYDLEEFISDDLWNVYVEGKDYWLREQWMMHLKALIFARGENKQHNLDIAEQIMSTTNPAIIKGLGRQVKGYDETVWNACRFKVVVNGNYLQFTQNKEMKDILMSTNDRELVEASAKDAIWGIGFNESAAKKVDKSQWGTNLLGKAIMEVRDYLKQ</sequence>
<keyword evidence="3" id="KW-1185">Reference proteome</keyword>
<feature type="domain" description="NADAR" evidence="1">
    <location>
        <begin position="19"/>
        <end position="193"/>
    </location>
</feature>
<dbReference type="SUPFAM" id="SSF143990">
    <property type="entry name" value="YbiA-like"/>
    <property type="match status" value="1"/>
</dbReference>
<dbReference type="CDD" id="cd15457">
    <property type="entry name" value="NADAR"/>
    <property type="match status" value="1"/>
</dbReference>
<evidence type="ECO:0000313" key="3">
    <source>
        <dbReference type="Proteomes" id="UP001162001"/>
    </source>
</evidence>
<gene>
    <name evidence="2" type="ORF">Fadolivirus_1_398</name>
</gene>
<evidence type="ECO:0000313" key="2">
    <source>
        <dbReference type="EMBL" id="QKF93856.1"/>
    </source>
</evidence>
<organism evidence="2 3">
    <name type="scientific">Fadolivirus FV1/VV64</name>
    <dbReference type="NCBI Taxonomy" id="3070911"/>
    <lineage>
        <taxon>Viruses</taxon>
        <taxon>Varidnaviria</taxon>
        <taxon>Bamfordvirae</taxon>
        <taxon>Nucleocytoviricota</taxon>
        <taxon>Megaviricetes</taxon>
        <taxon>Imitervirales</taxon>
        <taxon>Mimiviridae</taxon>
        <taxon>Klosneuvirinae</taxon>
        <taxon>Fadolivirus</taxon>
        <taxon>Fadolivirus algeromassiliense</taxon>
    </lineage>
</organism>
<name>A0A7D3V7G3_9VIRU</name>
<dbReference type="Proteomes" id="UP001162001">
    <property type="component" value="Segment"/>
</dbReference>
<dbReference type="InterPro" id="IPR012816">
    <property type="entry name" value="NADAR"/>
</dbReference>
<evidence type="ECO:0000259" key="1">
    <source>
        <dbReference type="Pfam" id="PF08719"/>
    </source>
</evidence>